<dbReference type="Pfam" id="PF01569">
    <property type="entry name" value="PAP2"/>
    <property type="match status" value="1"/>
</dbReference>
<dbReference type="EMBL" id="JALPQF010000001">
    <property type="protein sequence ID" value="MCK8479102.1"/>
    <property type="molecule type" value="Genomic_DNA"/>
</dbReference>
<protein>
    <submittedName>
        <fullName evidence="2">Vanadium-dependent haloperoxidase</fullName>
    </submittedName>
</protein>
<reference evidence="2" key="1">
    <citation type="submission" date="2022-04" db="EMBL/GenBank/DDBJ databases">
        <authorList>
            <person name="Ren T."/>
        </authorList>
    </citation>
    <scope>NUCLEOTIDE SEQUENCE</scope>
    <source>
        <strain evidence="2">F63249</strain>
    </source>
</reference>
<dbReference type="PANTHER" id="PTHR34599">
    <property type="entry name" value="PEROXIDASE-RELATED"/>
    <property type="match status" value="1"/>
</dbReference>
<keyword evidence="3" id="KW-1185">Reference proteome</keyword>
<dbReference type="CDD" id="cd03398">
    <property type="entry name" value="PAP2_haloperoxidase"/>
    <property type="match status" value="1"/>
</dbReference>
<dbReference type="PANTHER" id="PTHR34599:SF1">
    <property type="entry name" value="PHOSPHATIDIC ACID PHOSPHATASE TYPE 2_HALOPEROXIDASE DOMAIN-CONTAINING PROTEIN"/>
    <property type="match status" value="1"/>
</dbReference>
<dbReference type="Gene3D" id="1.10.606.20">
    <property type="match status" value="1"/>
</dbReference>
<comment type="caution">
    <text evidence="2">The sequence shown here is derived from an EMBL/GenBank/DDBJ whole genome shotgun (WGS) entry which is preliminary data.</text>
</comment>
<dbReference type="InterPro" id="IPR052559">
    <property type="entry name" value="V-haloperoxidase"/>
</dbReference>
<proteinExistence type="predicted"/>
<gene>
    <name evidence="2" type="ORF">MUY34_00645</name>
</gene>
<organism evidence="2 3">
    <name type="scientific">Psychroserpens algicola</name>
    <dbReference type="NCBI Taxonomy" id="1719034"/>
    <lineage>
        <taxon>Bacteria</taxon>
        <taxon>Pseudomonadati</taxon>
        <taxon>Bacteroidota</taxon>
        <taxon>Flavobacteriia</taxon>
        <taxon>Flavobacteriales</taxon>
        <taxon>Flavobacteriaceae</taxon>
        <taxon>Psychroserpens</taxon>
    </lineage>
</organism>
<feature type="domain" description="Phosphatidic acid phosphatase type 2/haloperoxidase" evidence="1">
    <location>
        <begin position="307"/>
        <end position="430"/>
    </location>
</feature>
<dbReference type="Proteomes" id="UP001203687">
    <property type="component" value="Unassembled WGS sequence"/>
</dbReference>
<dbReference type="InterPro" id="IPR036938">
    <property type="entry name" value="PAP2/HPO_sf"/>
</dbReference>
<evidence type="ECO:0000313" key="2">
    <source>
        <dbReference type="EMBL" id="MCK8479102.1"/>
    </source>
</evidence>
<sequence>MKFKLLFILVYGLLISCNQENKQQPIDAFDTENLNYANKVLLESVMEDAFTPPVASRIYAYAHLAHYITLQSVENDSLSEITSKINGLDQFTIPETSNVDAKLSALLAFSRIGKKLIYSEQYFDELTNTLKAKAKEKGLSEAHINRSEDYAVYITKQLSDWIDKDMYIETRTYPRFTSTKKPENWRETPPDYTSALEPYWDNIRTLVIDSANVYKAKPLPEYDTDKNSDFYNMVYQVYEESLSSTEEKGKIAWFWDCNPILTVHKGHMVTTIHKFTPPGHWLNIISQITDKEQSDYYTTTKAYTLTATAMFDAIIGAWHVKYKTDLVRPVTYIQEYIDPEWSPILQTPPFPEYTSGHSATSASAAEILTTLFGENYAFTDQTQLRFGLEERSFNSFKEAANQVNLSRFYGGIHYMQGVEEGGKQGTFIAQQILKKLQP</sequence>
<dbReference type="SUPFAM" id="SSF48317">
    <property type="entry name" value="Acid phosphatase/Vanadium-dependent haloperoxidase"/>
    <property type="match status" value="1"/>
</dbReference>
<evidence type="ECO:0000259" key="1">
    <source>
        <dbReference type="Pfam" id="PF01569"/>
    </source>
</evidence>
<dbReference type="PROSITE" id="PS51257">
    <property type="entry name" value="PROKAR_LIPOPROTEIN"/>
    <property type="match status" value="1"/>
</dbReference>
<dbReference type="RefSeq" id="WP_248411527.1">
    <property type="nucleotide sequence ID" value="NZ_JALPQF010000001.1"/>
</dbReference>
<dbReference type="InterPro" id="IPR000326">
    <property type="entry name" value="PAP2/HPO"/>
</dbReference>
<evidence type="ECO:0000313" key="3">
    <source>
        <dbReference type="Proteomes" id="UP001203687"/>
    </source>
</evidence>
<accession>A0ABT0H402</accession>
<name>A0ABT0H402_9FLAO</name>